<dbReference type="Gene3D" id="3.40.30.10">
    <property type="entry name" value="Glutaredoxin"/>
    <property type="match status" value="1"/>
</dbReference>
<dbReference type="Gene3D" id="1.20.1050.10">
    <property type="match status" value="2"/>
</dbReference>
<dbReference type="Pfam" id="PF13409">
    <property type="entry name" value="GST_N_2"/>
    <property type="match status" value="1"/>
</dbReference>
<dbReference type="GO" id="GO:0005737">
    <property type="term" value="C:cytoplasm"/>
    <property type="evidence" value="ECO:0007669"/>
    <property type="project" value="TreeGrafter"/>
</dbReference>
<dbReference type="InterPro" id="IPR036249">
    <property type="entry name" value="Thioredoxin-like_sf"/>
</dbReference>
<dbReference type="OrthoDB" id="7054557at2"/>
<dbReference type="PANTHER" id="PTHR12289">
    <property type="entry name" value="METAXIN RELATED"/>
    <property type="match status" value="1"/>
</dbReference>
<dbReference type="SUPFAM" id="SSF52833">
    <property type="entry name" value="Thioredoxin-like"/>
    <property type="match status" value="1"/>
</dbReference>
<gene>
    <name evidence="2" type="ORF">DC094_09035</name>
</gene>
<dbReference type="InterPro" id="IPR050931">
    <property type="entry name" value="Mito_Protein_Transport_Metaxin"/>
</dbReference>
<protein>
    <recommendedName>
        <fullName evidence="1">GST N-terminal domain-containing protein</fullName>
    </recommendedName>
</protein>
<dbReference type="InterPro" id="IPR036282">
    <property type="entry name" value="Glutathione-S-Trfase_C_sf"/>
</dbReference>
<dbReference type="SUPFAM" id="SSF47616">
    <property type="entry name" value="GST C-terminal domain-like"/>
    <property type="match status" value="1"/>
</dbReference>
<dbReference type="EMBL" id="QDDL01000003">
    <property type="protein sequence ID" value="PVZ69471.1"/>
    <property type="molecule type" value="Genomic_DNA"/>
</dbReference>
<evidence type="ECO:0000313" key="2">
    <source>
        <dbReference type="EMBL" id="PVZ69471.1"/>
    </source>
</evidence>
<dbReference type="AlphaFoldDB" id="A0A2V1GUV9"/>
<dbReference type="Proteomes" id="UP000244906">
    <property type="component" value="Unassembled WGS sequence"/>
</dbReference>
<name>A0A2V1GUV9_9GAMM</name>
<comment type="caution">
    <text evidence="2">The sequence shown here is derived from an EMBL/GenBank/DDBJ whole genome shotgun (WGS) entry which is preliminary data.</text>
</comment>
<reference evidence="2 3" key="1">
    <citation type="submission" date="2018-04" db="EMBL/GenBank/DDBJ databases">
        <title>Thalassorhabdus spongiae gen. nov., sp. nov., isolated from a marine sponge in South-West Iceland.</title>
        <authorList>
            <person name="Knobloch S."/>
            <person name="Daussin A."/>
            <person name="Johannsson R."/>
            <person name="Marteinsson V.T."/>
        </authorList>
    </citation>
    <scope>NUCLEOTIDE SEQUENCE [LARGE SCALE GENOMIC DNA]</scope>
    <source>
        <strain evidence="2 3">Hp12</strain>
    </source>
</reference>
<evidence type="ECO:0000259" key="1">
    <source>
        <dbReference type="Pfam" id="PF13409"/>
    </source>
</evidence>
<dbReference type="CDD" id="cd00299">
    <property type="entry name" value="GST_C_family"/>
    <property type="match status" value="1"/>
</dbReference>
<keyword evidence="3" id="KW-1185">Reference proteome</keyword>
<evidence type="ECO:0000313" key="3">
    <source>
        <dbReference type="Proteomes" id="UP000244906"/>
    </source>
</evidence>
<dbReference type="PANTHER" id="PTHR12289:SF67">
    <property type="match status" value="1"/>
</dbReference>
<organism evidence="2 3">
    <name type="scientific">Pelagibaculum spongiae</name>
    <dbReference type="NCBI Taxonomy" id="2080658"/>
    <lineage>
        <taxon>Bacteria</taxon>
        <taxon>Pseudomonadati</taxon>
        <taxon>Pseudomonadota</taxon>
        <taxon>Gammaproteobacteria</taxon>
        <taxon>Oceanospirillales</taxon>
        <taxon>Pelagibaculum</taxon>
    </lineage>
</organism>
<proteinExistence type="predicted"/>
<dbReference type="InterPro" id="IPR004045">
    <property type="entry name" value="Glutathione_S-Trfase_N"/>
</dbReference>
<feature type="domain" description="GST N-terminal" evidence="1">
    <location>
        <begin position="16"/>
        <end position="78"/>
    </location>
</feature>
<sequence>MNHLNTIFTLNGWIVSPYTQKTLSYLRFKGIPHREKAPSALELIGKVKKNVGRPVMPTMVTPEGEWWQDSSEIIDKLELQFREKPVVPPTPKQKLAAYLLELHGDEWLILSALHYRWTEPKSDQFIVSEFGRLAAPWLPKFINRLIGARIKKMMMQYMPRFGINGSAGQGVRNYTTQLIENLELHFQQHPYLLGNRPCVGDFAIFGSMYAHLYRDPGSKPLFDNAPNLVLWINRMLDPGQHLIQTSTFLENDQIPETLTPIFKVFFAEQFPYIQQLMQSIDQYLQANPTANRLPRVIGESSFTIGNIASKRQQFTFSQWKLQRALEGYQSLSDTDKAPVDAWLRLVNGEGFKQMNIKRQVIRRDFKEVLA</sequence>
<accession>A0A2V1GUV9</accession>
<dbReference type="RefSeq" id="WP_116686807.1">
    <property type="nucleotide sequence ID" value="NZ_CAWNYD010000003.1"/>
</dbReference>